<sequence>MAGALMSDAAVVHDLVIVGGGIAGLTIAWEAARAGRDVVLFEQADTTGGMLRAGAVAGLDVDLGAESFATRTSGVHDLVVDARLPVQFVDPLPAGAHLAFRGRFGRTHRAPLPRRAIVGMPADPTAPDVARILGAAGSRRAAEERAMPRTEGAEPSLADLVTQRFGAAVAARLVEPLCRSVYSHDAASVRLSALHPALWEAYERLGSLTAAVDALAPATRAGSAVRGVEGGLWRLASELRAEALRAGAVIRTGTAVRELRRKDNGTAVIIDGETLDAAEIVLATGPSAAAKLLGASVAPAEPVRLAVAEIASRALAAHPVGSGVIVAQDVATPAKALTHVDAKWEWADAALGTDVSLVRLSARDGARIDAEVDVARAVRTLTGASVAPSAVRSLVHVEWPDAVSTPDARTALAAAAAARGIRLAGAIAAGTGLASVIPHARALAHEILATTPQEGARHVR</sequence>
<dbReference type="InterPro" id="IPR036188">
    <property type="entry name" value="FAD/NAD-bd_sf"/>
</dbReference>
<name>A0ABT6ZAY4_9MICO</name>
<organism evidence="2 3">
    <name type="scientific">Microbacterium dauci</name>
    <dbReference type="NCBI Taxonomy" id="3048008"/>
    <lineage>
        <taxon>Bacteria</taxon>
        <taxon>Bacillati</taxon>
        <taxon>Actinomycetota</taxon>
        <taxon>Actinomycetes</taxon>
        <taxon>Micrococcales</taxon>
        <taxon>Microbacteriaceae</taxon>
        <taxon>Microbacterium</taxon>
    </lineage>
</organism>
<dbReference type="Gene3D" id="3.50.50.60">
    <property type="entry name" value="FAD/NAD(P)-binding domain"/>
    <property type="match status" value="1"/>
</dbReference>
<dbReference type="Proteomes" id="UP001321481">
    <property type="component" value="Unassembled WGS sequence"/>
</dbReference>
<dbReference type="PRINTS" id="PR00411">
    <property type="entry name" value="PNDRDTASEI"/>
</dbReference>
<dbReference type="PANTHER" id="PTHR42923">
    <property type="entry name" value="PROTOPORPHYRINOGEN OXIDASE"/>
    <property type="match status" value="1"/>
</dbReference>
<proteinExistence type="predicted"/>
<feature type="domain" description="Amine oxidase" evidence="1">
    <location>
        <begin position="22"/>
        <end position="300"/>
    </location>
</feature>
<comment type="caution">
    <text evidence="2">The sequence shown here is derived from an EMBL/GenBank/DDBJ whole genome shotgun (WGS) entry which is preliminary data.</text>
</comment>
<dbReference type="SUPFAM" id="SSF51905">
    <property type="entry name" value="FAD/NAD(P)-binding domain"/>
    <property type="match status" value="1"/>
</dbReference>
<dbReference type="EMBL" id="JASJND010000001">
    <property type="protein sequence ID" value="MDJ1113320.1"/>
    <property type="molecule type" value="Genomic_DNA"/>
</dbReference>
<protein>
    <submittedName>
        <fullName evidence="2">FAD-dependent oxidoreductase</fullName>
    </submittedName>
</protein>
<dbReference type="Gene3D" id="3.90.660.20">
    <property type="entry name" value="Protoporphyrinogen oxidase, mitochondrial, domain 2"/>
    <property type="match status" value="1"/>
</dbReference>
<dbReference type="Gene3D" id="1.10.3110.10">
    <property type="entry name" value="protoporphyrinogen ix oxidase, domain 3"/>
    <property type="match status" value="1"/>
</dbReference>
<keyword evidence="3" id="KW-1185">Reference proteome</keyword>
<reference evidence="2 3" key="1">
    <citation type="submission" date="2023-05" db="EMBL/GenBank/DDBJ databases">
        <title>Microbacterium dauci sp.nov., Isolated from Carrot Rhizosphere Soil.</title>
        <authorList>
            <person name="Xiao Z."/>
            <person name="Zheng J."/>
        </authorList>
    </citation>
    <scope>NUCLEOTIDE SEQUENCE [LARGE SCALE GENOMIC DNA]</scope>
    <source>
        <strain evidence="2 3">LX3-4</strain>
    </source>
</reference>
<gene>
    <name evidence="2" type="ORF">QNI14_02505</name>
</gene>
<evidence type="ECO:0000259" key="1">
    <source>
        <dbReference type="Pfam" id="PF01593"/>
    </source>
</evidence>
<evidence type="ECO:0000313" key="2">
    <source>
        <dbReference type="EMBL" id="MDJ1113320.1"/>
    </source>
</evidence>
<dbReference type="PANTHER" id="PTHR42923:SF3">
    <property type="entry name" value="PROTOPORPHYRINOGEN OXIDASE"/>
    <property type="match status" value="1"/>
</dbReference>
<dbReference type="RefSeq" id="WP_283714604.1">
    <property type="nucleotide sequence ID" value="NZ_JASJND010000001.1"/>
</dbReference>
<dbReference type="InterPro" id="IPR002937">
    <property type="entry name" value="Amino_oxidase"/>
</dbReference>
<accession>A0ABT6ZAY4</accession>
<dbReference type="InterPro" id="IPR050464">
    <property type="entry name" value="Zeta_carotene_desat/Oxidored"/>
</dbReference>
<evidence type="ECO:0000313" key="3">
    <source>
        <dbReference type="Proteomes" id="UP001321481"/>
    </source>
</evidence>
<dbReference type="Pfam" id="PF01593">
    <property type="entry name" value="Amino_oxidase"/>
    <property type="match status" value="1"/>
</dbReference>